<feature type="domain" description="Pyrrolo-quinoline quinone repeat" evidence="2">
    <location>
        <begin position="283"/>
        <end position="412"/>
    </location>
</feature>
<dbReference type="PANTHER" id="PTHR34512">
    <property type="entry name" value="CELL SURFACE PROTEIN"/>
    <property type="match status" value="1"/>
</dbReference>
<proteinExistence type="predicted"/>
<gene>
    <name evidence="3" type="primary">afsK_2</name>
    <name evidence="3" type="ORF">V7x_16630</name>
</gene>
<dbReference type="GO" id="GO:0004674">
    <property type="term" value="F:protein serine/threonine kinase activity"/>
    <property type="evidence" value="ECO:0007669"/>
    <property type="project" value="UniProtKB-EC"/>
</dbReference>
<feature type="domain" description="Pyrrolo-quinoline quinone repeat" evidence="2">
    <location>
        <begin position="68"/>
        <end position="242"/>
    </location>
</feature>
<evidence type="ECO:0000313" key="4">
    <source>
        <dbReference type="Proteomes" id="UP000316476"/>
    </source>
</evidence>
<evidence type="ECO:0000313" key="3">
    <source>
        <dbReference type="EMBL" id="TWU66106.1"/>
    </source>
</evidence>
<comment type="caution">
    <text evidence="3">The sequence shown here is derived from an EMBL/GenBank/DDBJ whole genome shotgun (WGS) entry which is preliminary data.</text>
</comment>
<feature type="chain" id="PRO_5022832004" evidence="1">
    <location>
        <begin position="24"/>
        <end position="455"/>
    </location>
</feature>
<dbReference type="EC" id="2.7.11.1" evidence="3"/>
<keyword evidence="3" id="KW-0808">Transferase</keyword>
<dbReference type="AlphaFoldDB" id="A0A5C6FUT4"/>
<evidence type="ECO:0000259" key="2">
    <source>
        <dbReference type="Pfam" id="PF13360"/>
    </source>
</evidence>
<dbReference type="InterPro" id="IPR002372">
    <property type="entry name" value="PQQ_rpt_dom"/>
</dbReference>
<dbReference type="OrthoDB" id="244732at2"/>
<dbReference type="InterPro" id="IPR011047">
    <property type="entry name" value="Quinoprotein_ADH-like_sf"/>
</dbReference>
<accession>A0A5C6FUT4</accession>
<reference evidence="3 4" key="1">
    <citation type="submission" date="2019-02" db="EMBL/GenBank/DDBJ databases">
        <title>Deep-cultivation of Planctomycetes and their phenomic and genomic characterization uncovers novel biology.</title>
        <authorList>
            <person name="Wiegand S."/>
            <person name="Jogler M."/>
            <person name="Boedeker C."/>
            <person name="Pinto D."/>
            <person name="Vollmers J."/>
            <person name="Rivas-Marin E."/>
            <person name="Kohn T."/>
            <person name="Peeters S.H."/>
            <person name="Heuer A."/>
            <person name="Rast P."/>
            <person name="Oberbeckmann S."/>
            <person name="Bunk B."/>
            <person name="Jeske O."/>
            <person name="Meyerdierks A."/>
            <person name="Storesund J.E."/>
            <person name="Kallscheuer N."/>
            <person name="Luecker S."/>
            <person name="Lage O.M."/>
            <person name="Pohl T."/>
            <person name="Merkel B.J."/>
            <person name="Hornburger P."/>
            <person name="Mueller R.-W."/>
            <person name="Bruemmer F."/>
            <person name="Labrenz M."/>
            <person name="Spormann A.M."/>
            <person name="Op Den Camp H."/>
            <person name="Overmann J."/>
            <person name="Amann R."/>
            <person name="Jetten M.S.M."/>
            <person name="Mascher T."/>
            <person name="Medema M.H."/>
            <person name="Devos D.P."/>
            <person name="Kaster A.-K."/>
            <person name="Ovreas L."/>
            <person name="Rohde M."/>
            <person name="Galperin M.Y."/>
            <person name="Jogler C."/>
        </authorList>
    </citation>
    <scope>NUCLEOTIDE SEQUENCE [LARGE SCALE GENOMIC DNA]</scope>
    <source>
        <strain evidence="3 4">V7</strain>
    </source>
</reference>
<dbReference type="SUPFAM" id="SSF50998">
    <property type="entry name" value="Quinoprotein alcohol dehydrogenase-like"/>
    <property type="match status" value="1"/>
</dbReference>
<keyword evidence="3" id="KW-0418">Kinase</keyword>
<protein>
    <submittedName>
        <fullName evidence="3">Serine/threonine-protein kinase AfsK</fullName>
        <ecNumber evidence="3">2.7.11.1</ecNumber>
    </submittedName>
</protein>
<dbReference type="Proteomes" id="UP000316476">
    <property type="component" value="Unassembled WGS sequence"/>
</dbReference>
<dbReference type="Gene3D" id="2.130.10.10">
    <property type="entry name" value="YVTN repeat-like/Quinoprotein amine dehydrogenase"/>
    <property type="match status" value="1"/>
</dbReference>
<name>A0A5C6FUT4_9PLAN</name>
<evidence type="ECO:0000256" key="1">
    <source>
        <dbReference type="SAM" id="SignalP"/>
    </source>
</evidence>
<dbReference type="Pfam" id="PF13360">
    <property type="entry name" value="PQQ_2"/>
    <property type="match status" value="2"/>
</dbReference>
<feature type="signal peptide" evidence="1">
    <location>
        <begin position="1"/>
        <end position="23"/>
    </location>
</feature>
<dbReference type="EMBL" id="SJPZ01000001">
    <property type="protein sequence ID" value="TWU66106.1"/>
    <property type="molecule type" value="Genomic_DNA"/>
</dbReference>
<dbReference type="RefSeq" id="WP_146412666.1">
    <property type="nucleotide sequence ID" value="NZ_SJPZ01000001.1"/>
</dbReference>
<sequence length="455" mass="49329" precursor="true">MKWMLRGVSAATIMLLVSGGDHAALPAAEPSGSASKAAWWPQFRGPSGDGVAMQQNPPVEFGGETTSLWRTELVGKGWSSPVVADGVVWMTTAVERQPTEEERLELLRKTDNDEKKFRTLAIAASIELKLLAVDLQSGSLTKTIDLTTVQQPDAIHSLNSYASPTPVIDGGSVFCHFGTFGTFCIDRDSGDVVWSRVLPLKHAVGPGSSPMVYDDKLILIQDGMEQQYVVALDKATGETIWKADRPPMRASNGDQRKSYCTPIAIEDSKGRDQLICMGAQWMISLDPSSGKEIWRVDHGSGFSVVPRPVVHQDLVIFATGFGSKELWAVDVTGNGDVSNTHVRWTVSRGVPTKPSPLLLDGLLFIVDDSGVASCFAAEDGSVVWKKRLGGNFSASPLLAGGRIYFANHDGDVFVVRPGEEFDLVQENHLGEQIMASPVAVDDSLLIRTDQAIYRF</sequence>
<dbReference type="InterPro" id="IPR015943">
    <property type="entry name" value="WD40/YVTN_repeat-like_dom_sf"/>
</dbReference>
<organism evidence="3 4">
    <name type="scientific">Crateriforma conspicua</name>
    <dbReference type="NCBI Taxonomy" id="2527996"/>
    <lineage>
        <taxon>Bacteria</taxon>
        <taxon>Pseudomonadati</taxon>
        <taxon>Planctomycetota</taxon>
        <taxon>Planctomycetia</taxon>
        <taxon>Planctomycetales</taxon>
        <taxon>Planctomycetaceae</taxon>
        <taxon>Crateriforma</taxon>
    </lineage>
</organism>
<dbReference type="PANTHER" id="PTHR34512:SF30">
    <property type="entry name" value="OUTER MEMBRANE PROTEIN ASSEMBLY FACTOR BAMB"/>
    <property type="match status" value="1"/>
</dbReference>
<keyword evidence="1" id="KW-0732">Signal</keyword>